<comment type="caution">
    <text evidence="1">The sequence shown here is derived from an EMBL/GenBank/DDBJ whole genome shotgun (WGS) entry which is preliminary data.</text>
</comment>
<dbReference type="EMBL" id="JEMY01000008">
    <property type="protein sequence ID" value="EXI90204.1"/>
    <property type="molecule type" value="Genomic_DNA"/>
</dbReference>
<gene>
    <name evidence="1" type="ORF">AW11_00907</name>
</gene>
<dbReference type="InterPro" id="IPR005335">
    <property type="entry name" value="Terminase_ssu"/>
</dbReference>
<dbReference type="STRING" id="1454004.AW11_00907"/>
<name>A0A011RG59_ACCRE</name>
<dbReference type="Pfam" id="PF03592">
    <property type="entry name" value="Terminase_2"/>
    <property type="match status" value="1"/>
</dbReference>
<evidence type="ECO:0000313" key="2">
    <source>
        <dbReference type="Proteomes" id="UP000022141"/>
    </source>
</evidence>
<keyword evidence="2" id="KW-1185">Reference proteome</keyword>
<dbReference type="AlphaFoldDB" id="A0A011RG59"/>
<sequence length="183" mass="20213">MSMINEYGLTPQQENFAQKVVSGETLSDAYRASYKTGRMTAKTIHEAASRVAADSKVAARLRMMQAAAAEIATLKAGDILREVKALALADVGGIMNEDGSFRRLHELPKELRRAVAYFDIDKDGVIKYRFWSKLDALEKAMKHIGLYEQDNRQKADPLRELLDSLGGAVIGVSSGKPRRAGER</sequence>
<dbReference type="GO" id="GO:0051276">
    <property type="term" value="P:chromosome organization"/>
    <property type="evidence" value="ECO:0007669"/>
    <property type="project" value="InterPro"/>
</dbReference>
<protein>
    <submittedName>
        <fullName evidence="1">Terminase small subunit</fullName>
    </submittedName>
</protein>
<dbReference type="Proteomes" id="UP000022141">
    <property type="component" value="Unassembled WGS sequence"/>
</dbReference>
<evidence type="ECO:0000313" key="1">
    <source>
        <dbReference type="EMBL" id="EXI90204.1"/>
    </source>
</evidence>
<proteinExistence type="predicted"/>
<dbReference type="PATRIC" id="fig|1454004.3.peg.957"/>
<accession>A0A011RG59</accession>
<organism evidence="1 2">
    <name type="scientific">Accumulibacter regalis</name>
    <dbReference type="NCBI Taxonomy" id="522306"/>
    <lineage>
        <taxon>Bacteria</taxon>
        <taxon>Pseudomonadati</taxon>
        <taxon>Pseudomonadota</taxon>
        <taxon>Betaproteobacteria</taxon>
        <taxon>Candidatus Accumulibacter</taxon>
    </lineage>
</organism>
<reference evidence="1" key="1">
    <citation type="submission" date="2014-02" db="EMBL/GenBank/DDBJ databases">
        <title>Expanding our view of genomic diversity in Candidatus Accumulibacter clades.</title>
        <authorList>
            <person name="Skennerton C.T."/>
            <person name="Barr J.J."/>
            <person name="Slater F.R."/>
            <person name="Bond P.L."/>
            <person name="Tyson G.W."/>
        </authorList>
    </citation>
    <scope>NUCLEOTIDE SEQUENCE [LARGE SCALE GENOMIC DNA]</scope>
</reference>